<dbReference type="InterPro" id="IPR019734">
    <property type="entry name" value="TPR_rpt"/>
</dbReference>
<comment type="caution">
    <text evidence="3">The sequence shown here is derived from an EMBL/GenBank/DDBJ whole genome shotgun (WGS) entry which is preliminary data.</text>
</comment>
<feature type="compositionally biased region" description="Basic and acidic residues" evidence="2">
    <location>
        <begin position="592"/>
        <end position="618"/>
    </location>
</feature>
<feature type="region of interest" description="Disordered" evidence="2">
    <location>
        <begin position="589"/>
        <end position="618"/>
    </location>
</feature>
<evidence type="ECO:0000256" key="2">
    <source>
        <dbReference type="SAM" id="MobiDB-lite"/>
    </source>
</evidence>
<name>A0A8H7RH27_9FUNG</name>
<dbReference type="SUPFAM" id="SSF48452">
    <property type="entry name" value="TPR-like"/>
    <property type="match status" value="1"/>
</dbReference>
<feature type="compositionally biased region" description="Basic and acidic residues" evidence="2">
    <location>
        <begin position="8"/>
        <end position="21"/>
    </location>
</feature>
<dbReference type="PANTHER" id="PTHR23082">
    <property type="entry name" value="TRANSCRIPTION INITIATION FACTOR IIIC TFIIIC , POLYPEPTIDE 3-RELATED"/>
    <property type="match status" value="1"/>
</dbReference>
<feature type="repeat" description="TPR" evidence="1">
    <location>
        <begin position="298"/>
        <end position="331"/>
    </location>
</feature>
<keyword evidence="4" id="KW-1185">Reference proteome</keyword>
<keyword evidence="1" id="KW-0802">TPR repeat</keyword>
<gene>
    <name evidence="3" type="ORF">INT47_003255</name>
</gene>
<sequence length="1117" mass="128865">MGRSTRSTAEKGKAKETDAVSKTEAFSQLLMGGEEEFDEYLGNNETLDDDDDEDEEPMSTMAPLPGYENDGFDDDDDDDDNDSLDAWLQDDDQYIDDNEITEQMKNSAAKRSKLKTGGQEEMEKDMEDFENNLALTSGIGLKNLDKGAKKKTMIGELRLTDEVKRKLGEANGLYIARDYGAAIDILQEVIKDNPNAHPAWNTLGLVHEELGNKAKSLQLRMVAAHMCNDTSLWKELGQKSIENDAIKQAIYCFTKALRLDPTDVDALWDRSFLHKQLGRSADAQVGFTSILELMPHHYKVINELAQLYRVQGKTKEAIQMYEDAFAYHDENADEDSDDEDLDEDNEFTDKLGYSEINMLSELYLILNDYRKALDTIKNGVRKIQRRQEETWWLEHLDDDDEYLEKDDTRSDFPIELRVRMGVCRVYLNQVRLATQHFQFLLQYPATTYPDLHQDIAYAYYDKRHYDLAIKVFQRIIDASAEVEVDLLIRTADCYRETGDLETAVIFYVNVLDEQPENLDVMMSLATVYEEQGKEEEALQLVDFVMDKHRQVRKAKKADLEKENEVDVDVVLSAEEKLKQMQIARKSKNKKASIFDEERSQTKADKTRQRHDDKKRQNEEQNYIIAGLFEKVDELDEKIGDDLVNADKSLIREYRKCGQELWEDFGSTTAFFPQLRSQKFQGFYALRKGRRSKKAQDANDDSINVEAHQMASRLRRRVKTENDMDIDTADLDDVELGILEEERRNQRLLEASHFRNITFDRWHKVFIKYGYVLAITKHTEDAYELFKKLLVANIFYHDVAKKTALHLALIGCGLISNNEYITQEGMRWMCNFYQFKNDPFRLYTAVISSGKEANAHVSGNQMKYVARIIRLMDAIVAHGRKKESNGEVDQMEQDEIRELDNAILTMNVDPSTAQEQNIRRFYHAPAEIKRELSNRVNDHTIKEANPIILTLLGQIMNLTKNHVASTLFYMRAYAITPKDPLNTLSLGLALLHASMQRKTDNRHLQVMQGFMFVMEYVKLVGYCQASEYNLARAFHMIGLTHLAVPHYENVLCLPSAAKMGTGKTKPIEEVYTWPTEEEFDDEDDTDLSREAAYNLHLIYITSGSMNLAQIVMMKYCSI</sequence>
<feature type="compositionally biased region" description="Acidic residues" evidence="2">
    <location>
        <begin position="70"/>
        <end position="85"/>
    </location>
</feature>
<evidence type="ECO:0000256" key="1">
    <source>
        <dbReference type="PROSITE-ProRule" id="PRU00339"/>
    </source>
</evidence>
<feature type="region of interest" description="Disordered" evidence="2">
    <location>
        <begin position="1"/>
        <end position="85"/>
    </location>
</feature>
<accession>A0A8H7RH27</accession>
<dbReference type="EMBL" id="JAEPRD010000012">
    <property type="protein sequence ID" value="KAG2210270.1"/>
    <property type="molecule type" value="Genomic_DNA"/>
</dbReference>
<dbReference type="InterPro" id="IPR011990">
    <property type="entry name" value="TPR-like_helical_dom_sf"/>
</dbReference>
<dbReference type="InterPro" id="IPR039340">
    <property type="entry name" value="Tfc4/TFIIIC-102/Sfc4"/>
</dbReference>
<dbReference type="Pfam" id="PF13432">
    <property type="entry name" value="TPR_16"/>
    <property type="match status" value="2"/>
</dbReference>
<dbReference type="PANTHER" id="PTHR23082:SF0">
    <property type="entry name" value="GENERAL TRANSCRIPTION FACTOR 3C POLYPEPTIDE 3"/>
    <property type="match status" value="1"/>
</dbReference>
<evidence type="ECO:0000313" key="4">
    <source>
        <dbReference type="Proteomes" id="UP000603453"/>
    </source>
</evidence>
<evidence type="ECO:0000313" key="3">
    <source>
        <dbReference type="EMBL" id="KAG2210270.1"/>
    </source>
</evidence>
<reference evidence="3" key="1">
    <citation type="submission" date="2020-12" db="EMBL/GenBank/DDBJ databases">
        <title>Metabolic potential, ecology and presence of endohyphal bacteria is reflected in genomic diversity of Mucoromycotina.</title>
        <authorList>
            <person name="Muszewska A."/>
            <person name="Okrasinska A."/>
            <person name="Steczkiewicz K."/>
            <person name="Drgas O."/>
            <person name="Orlowska M."/>
            <person name="Perlinska-Lenart U."/>
            <person name="Aleksandrzak-Piekarczyk T."/>
            <person name="Szatraj K."/>
            <person name="Zielenkiewicz U."/>
            <person name="Pilsyk S."/>
            <person name="Malc E."/>
            <person name="Mieczkowski P."/>
            <person name="Kruszewska J.S."/>
            <person name="Biernat P."/>
            <person name="Pawlowska J."/>
        </authorList>
    </citation>
    <scope>NUCLEOTIDE SEQUENCE</scope>
    <source>
        <strain evidence="3">WA0000017839</strain>
    </source>
</reference>
<feature type="compositionally biased region" description="Acidic residues" evidence="2">
    <location>
        <begin position="46"/>
        <end position="57"/>
    </location>
</feature>
<dbReference type="OrthoDB" id="9991317at2759"/>
<feature type="repeat" description="TPR" evidence="1">
    <location>
        <begin position="230"/>
        <end position="263"/>
    </location>
</feature>
<dbReference type="Proteomes" id="UP000603453">
    <property type="component" value="Unassembled WGS sequence"/>
</dbReference>
<dbReference type="Gene3D" id="1.25.40.10">
    <property type="entry name" value="Tetratricopeptide repeat domain"/>
    <property type="match status" value="3"/>
</dbReference>
<protein>
    <submittedName>
        <fullName evidence="3">Uncharacterized protein</fullName>
    </submittedName>
</protein>
<dbReference type="GO" id="GO:0006383">
    <property type="term" value="P:transcription by RNA polymerase III"/>
    <property type="evidence" value="ECO:0007669"/>
    <property type="project" value="InterPro"/>
</dbReference>
<feature type="repeat" description="TPR" evidence="1">
    <location>
        <begin position="484"/>
        <end position="517"/>
    </location>
</feature>
<dbReference type="SMART" id="SM00028">
    <property type="entry name" value="TPR"/>
    <property type="match status" value="9"/>
</dbReference>
<dbReference type="PROSITE" id="PS50005">
    <property type="entry name" value="TPR"/>
    <property type="match status" value="3"/>
</dbReference>
<organism evidence="3 4">
    <name type="scientific">Mucor saturninus</name>
    <dbReference type="NCBI Taxonomy" id="64648"/>
    <lineage>
        <taxon>Eukaryota</taxon>
        <taxon>Fungi</taxon>
        <taxon>Fungi incertae sedis</taxon>
        <taxon>Mucoromycota</taxon>
        <taxon>Mucoromycotina</taxon>
        <taxon>Mucoromycetes</taxon>
        <taxon>Mucorales</taxon>
        <taxon>Mucorineae</taxon>
        <taxon>Mucoraceae</taxon>
        <taxon>Mucor</taxon>
    </lineage>
</organism>
<dbReference type="GO" id="GO:0000127">
    <property type="term" value="C:transcription factor TFIIIC complex"/>
    <property type="evidence" value="ECO:0007669"/>
    <property type="project" value="TreeGrafter"/>
</dbReference>
<proteinExistence type="predicted"/>
<dbReference type="AlphaFoldDB" id="A0A8H7RH27"/>